<feature type="transmembrane region" description="Helical" evidence="6">
    <location>
        <begin position="105"/>
        <end position="123"/>
    </location>
</feature>
<dbReference type="SUPFAM" id="SSF103481">
    <property type="entry name" value="Multidrug resistance efflux transporter EmrE"/>
    <property type="match status" value="2"/>
</dbReference>
<dbReference type="AlphaFoldDB" id="A0A5B8S9Y6"/>
<dbReference type="EMBL" id="CP042345">
    <property type="protein sequence ID" value="QEA17267.1"/>
    <property type="molecule type" value="Genomic_DNA"/>
</dbReference>
<feature type="transmembrane region" description="Helical" evidence="6">
    <location>
        <begin position="153"/>
        <end position="169"/>
    </location>
</feature>
<feature type="transmembrane region" description="Helical" evidence="6">
    <location>
        <begin position="38"/>
        <end position="59"/>
    </location>
</feature>
<comment type="subcellular location">
    <subcellularLocation>
        <location evidence="1">Membrane</location>
        <topology evidence="1">Multi-pass membrane protein</topology>
    </subcellularLocation>
</comment>
<proteinExistence type="inferred from homology"/>
<protein>
    <submittedName>
        <fullName evidence="8">DMT family transporter</fullName>
    </submittedName>
</protein>
<feature type="transmembrane region" description="Helical" evidence="6">
    <location>
        <begin position="206"/>
        <end position="232"/>
    </location>
</feature>
<evidence type="ECO:0000256" key="6">
    <source>
        <dbReference type="SAM" id="Phobius"/>
    </source>
</evidence>
<accession>A0A5B8S9Y6</accession>
<dbReference type="KEGG" id="ngf:FRF71_14605"/>
<feature type="transmembrane region" description="Helical" evidence="6">
    <location>
        <begin position="274"/>
        <end position="293"/>
    </location>
</feature>
<dbReference type="PANTHER" id="PTHR22911:SF6">
    <property type="entry name" value="SOLUTE CARRIER FAMILY 35 MEMBER G1"/>
    <property type="match status" value="1"/>
</dbReference>
<name>A0A5B8S9Y6_9SPHN</name>
<keyword evidence="9" id="KW-1185">Reference proteome</keyword>
<dbReference type="PANTHER" id="PTHR22911">
    <property type="entry name" value="ACYL-MALONYL CONDENSING ENZYME-RELATED"/>
    <property type="match status" value="1"/>
</dbReference>
<sequence>MPRCRRKLPLGKPTPAAKGATIPAPKVKHLPAENRSGLLFALAGFAVLSVGDGVIKSMAGQWSPVAIAALRFSIAAFGLGALLAAREGTAAMRQMWRWPQAGRGLALAVSSTIFFTSLFVLPLATATALGFTSPMFAALFAAILLGEPARKETWIASAVAFIGVLIVLRPNLVEAGWWAVLPVFSAMTFALLIIGNRYVAGQASGLAMQFVVAAYAAPILLVATPLFALTGIERFAVGMPDRSIVVRCAVVALTASCAHWLVYLGTTRAGAAKVAPMSYIQLLVASVIGWGWFGDHPDGWTLLGAVIIISAGLYLWRAGLVKEPAESE</sequence>
<feature type="transmembrane region" description="Helical" evidence="6">
    <location>
        <begin position="65"/>
        <end position="85"/>
    </location>
</feature>
<dbReference type="InterPro" id="IPR000620">
    <property type="entry name" value="EamA_dom"/>
</dbReference>
<keyword evidence="3 6" id="KW-0812">Transmembrane</keyword>
<dbReference type="GO" id="GO:0016020">
    <property type="term" value="C:membrane"/>
    <property type="evidence" value="ECO:0007669"/>
    <property type="project" value="UniProtKB-SubCell"/>
</dbReference>
<dbReference type="Proteomes" id="UP000321172">
    <property type="component" value="Chromosome"/>
</dbReference>
<gene>
    <name evidence="8" type="ORF">FRF71_14605</name>
</gene>
<organism evidence="8 9">
    <name type="scientific">Novosphingobium ginsenosidimutans</name>
    <dbReference type="NCBI Taxonomy" id="1176536"/>
    <lineage>
        <taxon>Bacteria</taxon>
        <taxon>Pseudomonadati</taxon>
        <taxon>Pseudomonadota</taxon>
        <taxon>Alphaproteobacteria</taxon>
        <taxon>Sphingomonadales</taxon>
        <taxon>Sphingomonadaceae</taxon>
        <taxon>Novosphingobium</taxon>
    </lineage>
</organism>
<evidence type="ECO:0000256" key="4">
    <source>
        <dbReference type="ARBA" id="ARBA00022989"/>
    </source>
</evidence>
<feature type="transmembrane region" description="Helical" evidence="6">
    <location>
        <begin position="175"/>
        <end position="194"/>
    </location>
</feature>
<dbReference type="InterPro" id="IPR037185">
    <property type="entry name" value="EmrE-like"/>
</dbReference>
<feature type="transmembrane region" description="Helical" evidence="6">
    <location>
        <begin position="299"/>
        <end position="316"/>
    </location>
</feature>
<feature type="transmembrane region" description="Helical" evidence="6">
    <location>
        <begin position="129"/>
        <end position="146"/>
    </location>
</feature>
<evidence type="ECO:0000259" key="7">
    <source>
        <dbReference type="Pfam" id="PF00892"/>
    </source>
</evidence>
<comment type="similarity">
    <text evidence="2">Belongs to the drug/metabolite transporter (DMT) superfamily. 10 TMS drug/metabolite exporter (DME) (TC 2.A.7.3) family.</text>
</comment>
<evidence type="ECO:0000256" key="2">
    <source>
        <dbReference type="ARBA" id="ARBA00009853"/>
    </source>
</evidence>
<dbReference type="Pfam" id="PF00892">
    <property type="entry name" value="EamA"/>
    <property type="match status" value="2"/>
</dbReference>
<evidence type="ECO:0000256" key="5">
    <source>
        <dbReference type="ARBA" id="ARBA00023136"/>
    </source>
</evidence>
<feature type="transmembrane region" description="Helical" evidence="6">
    <location>
        <begin position="244"/>
        <end position="262"/>
    </location>
</feature>
<dbReference type="OrthoDB" id="148351at2"/>
<reference evidence="8 9" key="1">
    <citation type="journal article" date="2013" name="J. Microbiol. Biotechnol.">
        <title>Novosphingobium ginsenosidimutans sp. nov., with the ability to convert ginsenoside.</title>
        <authorList>
            <person name="Kim J.K."/>
            <person name="He D."/>
            <person name="Liu Q.M."/>
            <person name="Park H.Y."/>
            <person name="Jung M.S."/>
            <person name="Yoon M.H."/>
            <person name="Kim S.C."/>
            <person name="Im W.T."/>
        </authorList>
    </citation>
    <scope>NUCLEOTIDE SEQUENCE [LARGE SCALE GENOMIC DNA]</scope>
    <source>
        <strain evidence="8 9">FW-6</strain>
    </source>
</reference>
<keyword evidence="5 6" id="KW-0472">Membrane</keyword>
<evidence type="ECO:0000256" key="1">
    <source>
        <dbReference type="ARBA" id="ARBA00004141"/>
    </source>
</evidence>
<feature type="domain" description="EamA" evidence="7">
    <location>
        <begin position="36"/>
        <end position="168"/>
    </location>
</feature>
<keyword evidence="4 6" id="KW-1133">Transmembrane helix</keyword>
<evidence type="ECO:0000313" key="8">
    <source>
        <dbReference type="EMBL" id="QEA17267.1"/>
    </source>
</evidence>
<evidence type="ECO:0000313" key="9">
    <source>
        <dbReference type="Proteomes" id="UP000321172"/>
    </source>
</evidence>
<feature type="domain" description="EamA" evidence="7">
    <location>
        <begin position="177"/>
        <end position="311"/>
    </location>
</feature>
<evidence type="ECO:0000256" key="3">
    <source>
        <dbReference type="ARBA" id="ARBA00022692"/>
    </source>
</evidence>